<dbReference type="PANTHER" id="PTHR31690:SF4">
    <property type="entry name" value="FUCOSE MUTAROTASE"/>
    <property type="match status" value="1"/>
</dbReference>
<dbReference type="InterPro" id="IPR050443">
    <property type="entry name" value="RbsD/FucU_mutarotase"/>
</dbReference>
<evidence type="ECO:0000313" key="5">
    <source>
        <dbReference type="Proteomes" id="UP000239480"/>
    </source>
</evidence>
<name>A0A2T0REU6_9RHOB</name>
<protein>
    <submittedName>
        <fullName evidence="4">L-fucose mutarotase</fullName>
    </submittedName>
</protein>
<dbReference type="GO" id="GO:0042806">
    <property type="term" value="F:fucose binding"/>
    <property type="evidence" value="ECO:0007669"/>
    <property type="project" value="TreeGrafter"/>
</dbReference>
<evidence type="ECO:0000256" key="1">
    <source>
        <dbReference type="ARBA" id="ARBA00000223"/>
    </source>
</evidence>
<dbReference type="PANTHER" id="PTHR31690">
    <property type="entry name" value="FUCOSE MUTAROTASE"/>
    <property type="match status" value="1"/>
</dbReference>
<dbReference type="GO" id="GO:0006004">
    <property type="term" value="P:fucose metabolic process"/>
    <property type="evidence" value="ECO:0007669"/>
    <property type="project" value="TreeGrafter"/>
</dbReference>
<dbReference type="AlphaFoldDB" id="A0A2T0REU6"/>
<comment type="caution">
    <text evidence="4">The sequence shown here is derived from an EMBL/GenBank/DDBJ whole genome shotgun (WGS) entry which is preliminary data.</text>
</comment>
<dbReference type="SUPFAM" id="SSF102546">
    <property type="entry name" value="RbsD-like"/>
    <property type="match status" value="1"/>
</dbReference>
<dbReference type="InterPro" id="IPR023750">
    <property type="entry name" value="RbsD-like_sf"/>
</dbReference>
<dbReference type="Proteomes" id="UP000239480">
    <property type="component" value="Unassembled WGS sequence"/>
</dbReference>
<comment type="catalytic activity">
    <reaction evidence="3">
        <text>alpha-L-fucose = beta-L-fucose</text>
        <dbReference type="Rhea" id="RHEA:25580"/>
        <dbReference type="ChEBI" id="CHEBI:42548"/>
        <dbReference type="ChEBI" id="CHEBI:42589"/>
        <dbReference type="EC" id="5.1.3.29"/>
    </reaction>
</comment>
<dbReference type="Pfam" id="PF05025">
    <property type="entry name" value="RbsD_FucU"/>
    <property type="match status" value="1"/>
</dbReference>
<proteinExistence type="predicted"/>
<evidence type="ECO:0000256" key="3">
    <source>
        <dbReference type="ARBA" id="ARBA00036324"/>
    </source>
</evidence>
<evidence type="ECO:0000256" key="2">
    <source>
        <dbReference type="ARBA" id="ARBA00023235"/>
    </source>
</evidence>
<keyword evidence="5" id="KW-1185">Reference proteome</keyword>
<gene>
    <name evidence="4" type="ORF">CLV78_1199</name>
</gene>
<reference evidence="4 5" key="1">
    <citation type="submission" date="2018-03" db="EMBL/GenBank/DDBJ databases">
        <title>Genomic Encyclopedia of Archaeal and Bacterial Type Strains, Phase II (KMG-II): from individual species to whole genera.</title>
        <authorList>
            <person name="Goeker M."/>
        </authorList>
    </citation>
    <scope>NUCLEOTIDE SEQUENCE [LARGE SCALE GENOMIC DNA]</scope>
    <source>
        <strain evidence="4 5">DSM 29328</strain>
    </source>
</reference>
<comment type="catalytic activity">
    <reaction evidence="1">
        <text>beta-D-ribopyranose = beta-D-ribofuranose</text>
        <dbReference type="Rhea" id="RHEA:25432"/>
        <dbReference type="ChEBI" id="CHEBI:27476"/>
        <dbReference type="ChEBI" id="CHEBI:47002"/>
        <dbReference type="EC" id="5.4.99.62"/>
    </reaction>
</comment>
<organism evidence="4 5">
    <name type="scientific">Aliiruegeria haliotis</name>
    <dbReference type="NCBI Taxonomy" id="1280846"/>
    <lineage>
        <taxon>Bacteria</taxon>
        <taxon>Pseudomonadati</taxon>
        <taxon>Pseudomonadota</taxon>
        <taxon>Alphaproteobacteria</taxon>
        <taxon>Rhodobacterales</taxon>
        <taxon>Roseobacteraceae</taxon>
        <taxon>Aliiruegeria</taxon>
    </lineage>
</organism>
<keyword evidence="2" id="KW-0413">Isomerase</keyword>
<dbReference type="EMBL" id="PVTD01000019">
    <property type="protein sequence ID" value="PRY19677.1"/>
    <property type="molecule type" value="Genomic_DNA"/>
</dbReference>
<dbReference type="OrthoDB" id="7947972at2"/>
<dbReference type="GO" id="GO:0062193">
    <property type="term" value="F:D-ribose pyranase activity"/>
    <property type="evidence" value="ECO:0007669"/>
    <property type="project" value="UniProtKB-EC"/>
</dbReference>
<dbReference type="GO" id="GO:0036373">
    <property type="term" value="F:L-fucose mutarotase activity"/>
    <property type="evidence" value="ECO:0007669"/>
    <property type="project" value="UniProtKB-EC"/>
</dbReference>
<dbReference type="InterPro" id="IPR007721">
    <property type="entry name" value="RbsD_FucU"/>
</dbReference>
<accession>A0A2T0REU6</accession>
<dbReference type="Gene3D" id="3.40.1650.10">
    <property type="entry name" value="RbsD-like domain"/>
    <property type="match status" value="1"/>
</dbReference>
<dbReference type="RefSeq" id="WP_106208316.1">
    <property type="nucleotide sequence ID" value="NZ_PVTD01000019.1"/>
</dbReference>
<evidence type="ECO:0000313" key="4">
    <source>
        <dbReference type="EMBL" id="PRY19677.1"/>
    </source>
</evidence>
<sequence length="146" mass="15962">MLIGLNPILSPDLLHVLASMGHGDEIVIVDSNYPAHSCGKRVVRLDGVSGPEVVEAVLSVMPLDSFVDDPALSMEYADDPEFIPEVLHDYQKVINDTADAAARIARIDRFAFYDRSRLASAVIQTGERRIYGNLILKKGVVLARSS</sequence>